<feature type="transmembrane region" description="Helical" evidence="1">
    <location>
        <begin position="28"/>
        <end position="48"/>
    </location>
</feature>
<dbReference type="AlphaFoldDB" id="A0A163LTC5"/>
<dbReference type="RefSeq" id="WP_063479341.1">
    <property type="nucleotide sequence ID" value="NZ_CP147845.1"/>
</dbReference>
<reference evidence="2" key="1">
    <citation type="journal article" date="2016" name="Genome Announc.">
        <title>Draft genomes of two strains of Paenibacillus glucanolyticus with capability to degrade lignocellulose.</title>
        <authorList>
            <person name="Mathews S.L."/>
            <person name="Pawlak J."/>
            <person name="Grunden A.M."/>
        </authorList>
    </citation>
    <scope>NUCLEOTIDE SEQUENCE [LARGE SCALE GENOMIC DNA]</scope>
    <source>
        <strain evidence="2">SLM1</strain>
    </source>
</reference>
<protein>
    <recommendedName>
        <fullName evidence="4">DoxX family protein</fullName>
    </recommendedName>
</protein>
<dbReference type="PANTHER" id="PTHR36974">
    <property type="entry name" value="MEMBRANE PROTEIN-RELATED"/>
    <property type="match status" value="1"/>
</dbReference>
<proteinExistence type="predicted"/>
<dbReference type="Proteomes" id="UP000076796">
    <property type="component" value="Unassembled WGS sequence"/>
</dbReference>
<keyword evidence="1" id="KW-0812">Transmembrane</keyword>
<dbReference type="EMBL" id="LWMH01000001">
    <property type="protein sequence ID" value="KZS48444.1"/>
    <property type="molecule type" value="Genomic_DNA"/>
</dbReference>
<dbReference type="STRING" id="59843.A3958_21425"/>
<evidence type="ECO:0000313" key="3">
    <source>
        <dbReference type="Proteomes" id="UP000076796"/>
    </source>
</evidence>
<keyword evidence="3" id="KW-1185">Reference proteome</keyword>
<feature type="transmembrane region" description="Helical" evidence="1">
    <location>
        <begin position="68"/>
        <end position="86"/>
    </location>
</feature>
<sequence>MVPLAAMLVSLILFRTLGWAGWDYMNDWVISLRFAVAIMFLVAASAHWGRLRGDLIAMMPPRIPNAQILISLTGILEIAGAIMLLIPATAMAASTGLALMLLAIFPANIYAAQKKLTLGGKPVTPIGARTIMQMLFLAAALAAGWLPPQG</sequence>
<name>A0A163LTC5_9BACL</name>
<accession>A0A163LTC5</accession>
<evidence type="ECO:0000313" key="2">
    <source>
        <dbReference type="EMBL" id="KZS48444.1"/>
    </source>
</evidence>
<evidence type="ECO:0008006" key="4">
    <source>
        <dbReference type="Google" id="ProtNLM"/>
    </source>
</evidence>
<keyword evidence="1" id="KW-1133">Transmembrane helix</keyword>
<feature type="transmembrane region" description="Helical" evidence="1">
    <location>
        <begin position="123"/>
        <end position="146"/>
    </location>
</feature>
<keyword evidence="1" id="KW-0472">Membrane</keyword>
<evidence type="ECO:0000256" key="1">
    <source>
        <dbReference type="SAM" id="Phobius"/>
    </source>
</evidence>
<gene>
    <name evidence="2" type="ORF">AWU65_22165</name>
</gene>
<dbReference type="PANTHER" id="PTHR36974:SF1">
    <property type="entry name" value="DOXX FAMILY MEMBRANE PROTEIN"/>
    <property type="match status" value="1"/>
</dbReference>
<organism evidence="2 3">
    <name type="scientific">Paenibacillus glucanolyticus</name>
    <dbReference type="NCBI Taxonomy" id="59843"/>
    <lineage>
        <taxon>Bacteria</taxon>
        <taxon>Bacillati</taxon>
        <taxon>Bacillota</taxon>
        <taxon>Bacilli</taxon>
        <taxon>Bacillales</taxon>
        <taxon>Paenibacillaceae</taxon>
        <taxon>Paenibacillus</taxon>
    </lineage>
</organism>
<feature type="transmembrane region" description="Helical" evidence="1">
    <location>
        <begin position="92"/>
        <end position="111"/>
    </location>
</feature>
<dbReference type="GeneID" id="97556016"/>
<dbReference type="OrthoDB" id="129693at2"/>
<comment type="caution">
    <text evidence="2">The sequence shown here is derived from an EMBL/GenBank/DDBJ whole genome shotgun (WGS) entry which is preliminary data.</text>
</comment>